<keyword evidence="3" id="KW-1185">Reference proteome</keyword>
<dbReference type="Proteomes" id="UP000422569">
    <property type="component" value="Chromosome"/>
</dbReference>
<evidence type="ECO:0000256" key="1">
    <source>
        <dbReference type="SAM" id="MobiDB-lite"/>
    </source>
</evidence>
<feature type="region of interest" description="Disordered" evidence="1">
    <location>
        <begin position="83"/>
        <end position="145"/>
    </location>
</feature>
<dbReference type="KEGG" id="mpar:F7D14_15040"/>
<sequence>MFAQLTPIERCADIAGLAPHEIMLGVTPSKKHERLLSKYCRARRSPAVARAKIVADIRTAVSAGAAGEAADLFVVLRRLLAQGPSRGPRRTSSIFARRRGLAPFGRRTNRALETRLAPPPSASEQRSATVLRLAEKSKIPSEPVV</sequence>
<gene>
    <name evidence="2" type="ORF">F7D14_15040</name>
</gene>
<name>A0A6B8M8C9_9HYPH</name>
<reference evidence="2 3" key="1">
    <citation type="submission" date="2019-09" db="EMBL/GenBank/DDBJ databases">
        <title>Isolation and complete genome sequencing of Methylocystis species.</title>
        <authorList>
            <person name="Rumah B.L."/>
            <person name="Stead C.E."/>
            <person name="Stevens B.C."/>
            <person name="Minton N.P."/>
            <person name="Grosse-Honebrink A."/>
            <person name="Zhang Y."/>
        </authorList>
    </citation>
    <scope>NUCLEOTIDE SEQUENCE [LARGE SCALE GENOMIC DNA]</scope>
    <source>
        <strain evidence="2 3">BRCS2</strain>
    </source>
</reference>
<proteinExistence type="predicted"/>
<evidence type="ECO:0000313" key="3">
    <source>
        <dbReference type="Proteomes" id="UP000422569"/>
    </source>
</evidence>
<dbReference type="RefSeq" id="WP_016919042.1">
    <property type="nucleotide sequence ID" value="NZ_CP044331.1"/>
</dbReference>
<organism evidence="2 3">
    <name type="scientific">Methylocystis parvus</name>
    <dbReference type="NCBI Taxonomy" id="134"/>
    <lineage>
        <taxon>Bacteria</taxon>
        <taxon>Pseudomonadati</taxon>
        <taxon>Pseudomonadota</taxon>
        <taxon>Alphaproteobacteria</taxon>
        <taxon>Hyphomicrobiales</taxon>
        <taxon>Methylocystaceae</taxon>
        <taxon>Methylocystis</taxon>
    </lineage>
</organism>
<protein>
    <submittedName>
        <fullName evidence="2">Polysaccharide deacetylase</fullName>
    </submittedName>
</protein>
<dbReference type="EMBL" id="CP044331">
    <property type="protein sequence ID" value="QGM98665.1"/>
    <property type="molecule type" value="Genomic_DNA"/>
</dbReference>
<dbReference type="AlphaFoldDB" id="A0A6B8M8C9"/>
<evidence type="ECO:0000313" key="2">
    <source>
        <dbReference type="EMBL" id="QGM98665.1"/>
    </source>
</evidence>
<accession>A0A6B8M8C9</accession>